<keyword evidence="5 9" id="KW-1133">Transmembrane helix</keyword>
<evidence type="ECO:0000256" key="3">
    <source>
        <dbReference type="ARBA" id="ARBA00022692"/>
    </source>
</evidence>
<dbReference type="EMBL" id="BTRK01000001">
    <property type="protein sequence ID" value="GMR31160.1"/>
    <property type="molecule type" value="Genomic_DNA"/>
</dbReference>
<evidence type="ECO:0000313" key="11">
    <source>
        <dbReference type="Proteomes" id="UP001328107"/>
    </source>
</evidence>
<evidence type="ECO:0000256" key="7">
    <source>
        <dbReference type="ARBA" id="ARBA00023136"/>
    </source>
</evidence>
<feature type="non-terminal residue" evidence="10">
    <location>
        <position position="297"/>
    </location>
</feature>
<evidence type="ECO:0000313" key="10">
    <source>
        <dbReference type="EMBL" id="GMR31160.1"/>
    </source>
</evidence>
<keyword evidence="8" id="KW-0868">Chloride</keyword>
<dbReference type="PANTHER" id="PTHR45720">
    <property type="entry name" value="CHLORIDE CHANNEL PROTEIN 2"/>
    <property type="match status" value="1"/>
</dbReference>
<keyword evidence="6" id="KW-0406">Ion transport</keyword>
<reference evidence="11" key="1">
    <citation type="submission" date="2022-10" db="EMBL/GenBank/DDBJ databases">
        <title>Genome assembly of Pristionchus species.</title>
        <authorList>
            <person name="Yoshida K."/>
            <person name="Sommer R.J."/>
        </authorList>
    </citation>
    <scope>NUCLEOTIDE SEQUENCE [LARGE SCALE GENOMIC DNA]</scope>
    <source>
        <strain evidence="11">RS5460</strain>
    </source>
</reference>
<proteinExistence type="predicted"/>
<feature type="transmembrane region" description="Helical" evidence="9">
    <location>
        <begin position="52"/>
        <end position="78"/>
    </location>
</feature>
<comment type="caution">
    <text evidence="10">The sequence shown here is derived from an EMBL/GenBank/DDBJ whole genome shotgun (WGS) entry which is preliminary data.</text>
</comment>
<keyword evidence="11" id="KW-1185">Reference proteome</keyword>
<evidence type="ECO:0008006" key="12">
    <source>
        <dbReference type="Google" id="ProtNLM"/>
    </source>
</evidence>
<feature type="transmembrane region" description="Helical" evidence="9">
    <location>
        <begin position="84"/>
        <end position="106"/>
    </location>
</feature>
<name>A0AAN5C589_9BILA</name>
<comment type="subcellular location">
    <subcellularLocation>
        <location evidence="1">Membrane</location>
        <topology evidence="1">Multi-pass membrane protein</topology>
    </subcellularLocation>
</comment>
<keyword evidence="2" id="KW-0813">Transport</keyword>
<feature type="non-terminal residue" evidence="10">
    <location>
        <position position="1"/>
    </location>
</feature>
<evidence type="ECO:0000256" key="1">
    <source>
        <dbReference type="ARBA" id="ARBA00004141"/>
    </source>
</evidence>
<evidence type="ECO:0000256" key="9">
    <source>
        <dbReference type="SAM" id="Phobius"/>
    </source>
</evidence>
<evidence type="ECO:0000256" key="2">
    <source>
        <dbReference type="ARBA" id="ARBA00022448"/>
    </source>
</evidence>
<dbReference type="PRINTS" id="PR00762">
    <property type="entry name" value="CLCHANNEL"/>
</dbReference>
<protein>
    <recommendedName>
        <fullName evidence="12">Chloride channel protein</fullName>
    </recommendedName>
</protein>
<dbReference type="InterPro" id="IPR050970">
    <property type="entry name" value="Cl_channel_volt-gated"/>
</dbReference>
<dbReference type="GO" id="GO:0005247">
    <property type="term" value="F:voltage-gated chloride channel activity"/>
    <property type="evidence" value="ECO:0007669"/>
    <property type="project" value="TreeGrafter"/>
</dbReference>
<dbReference type="InterPro" id="IPR014743">
    <property type="entry name" value="Cl-channel_core"/>
</dbReference>
<keyword evidence="4" id="KW-0677">Repeat</keyword>
<dbReference type="Pfam" id="PF00654">
    <property type="entry name" value="Voltage_CLC"/>
    <property type="match status" value="1"/>
</dbReference>
<organism evidence="10 11">
    <name type="scientific">Pristionchus mayeri</name>
    <dbReference type="NCBI Taxonomy" id="1317129"/>
    <lineage>
        <taxon>Eukaryota</taxon>
        <taxon>Metazoa</taxon>
        <taxon>Ecdysozoa</taxon>
        <taxon>Nematoda</taxon>
        <taxon>Chromadorea</taxon>
        <taxon>Rhabditida</taxon>
        <taxon>Rhabditina</taxon>
        <taxon>Diplogasteromorpha</taxon>
        <taxon>Diplogasteroidea</taxon>
        <taxon>Neodiplogasteridae</taxon>
        <taxon>Pristionchus</taxon>
    </lineage>
</organism>
<keyword evidence="3 9" id="KW-0812">Transmembrane</keyword>
<dbReference type="Gene3D" id="1.10.3080.10">
    <property type="entry name" value="Clc chloride channel"/>
    <property type="match status" value="1"/>
</dbReference>
<keyword evidence="7 9" id="KW-0472">Membrane</keyword>
<dbReference type="PANTHER" id="PTHR45720:SF13">
    <property type="entry name" value="CHLORIDE CHANNEL PROTEIN"/>
    <property type="match status" value="1"/>
</dbReference>
<accession>A0AAN5C589</accession>
<sequence length="297" mass="33525">QFFSTIICQTLPIPSGVFGPTFVIGAAVGRLQGELMLLLFRNEESEGLHVHPGVYAVVGSAAFSAAVTHSVSVSVMIFEMTGQLWLIIPTMIGTIVARAVSANFTISWIDNIIKLKHLPFLPDIPPNNDRKLLLDRMDLNVFPIVEDKENEMLIGTVNRGYLLHVLEEQVGTTARKAEAERRVRQAIETIDQHFTNGPTEQQVRRIFSDPRLRVSLMASTDNQHSIKRITREPEARKIAVQHIFQVTPVRMPEYLMKAAVDPEVVTTRRGLHNLPQRRNALFNVRETITEDEEEEDD</sequence>
<dbReference type="Proteomes" id="UP001328107">
    <property type="component" value="Unassembled WGS sequence"/>
</dbReference>
<evidence type="ECO:0000256" key="6">
    <source>
        <dbReference type="ARBA" id="ARBA00023065"/>
    </source>
</evidence>
<dbReference type="GO" id="GO:0005886">
    <property type="term" value="C:plasma membrane"/>
    <property type="evidence" value="ECO:0007669"/>
    <property type="project" value="TreeGrafter"/>
</dbReference>
<dbReference type="InterPro" id="IPR046342">
    <property type="entry name" value="CBS_dom_sf"/>
</dbReference>
<dbReference type="Gene3D" id="3.10.580.10">
    <property type="entry name" value="CBS-domain"/>
    <property type="match status" value="1"/>
</dbReference>
<evidence type="ECO:0000256" key="4">
    <source>
        <dbReference type="ARBA" id="ARBA00022737"/>
    </source>
</evidence>
<gene>
    <name evidence="10" type="ORF">PMAYCL1PPCAC_01355</name>
</gene>
<evidence type="ECO:0000256" key="8">
    <source>
        <dbReference type="ARBA" id="ARBA00023214"/>
    </source>
</evidence>
<evidence type="ECO:0000256" key="5">
    <source>
        <dbReference type="ARBA" id="ARBA00022989"/>
    </source>
</evidence>
<dbReference type="SUPFAM" id="SSF81340">
    <property type="entry name" value="Clc chloride channel"/>
    <property type="match status" value="1"/>
</dbReference>
<dbReference type="AlphaFoldDB" id="A0AAN5C589"/>
<dbReference type="InterPro" id="IPR001807">
    <property type="entry name" value="ClC"/>
</dbReference>